<comment type="subcellular location">
    <subcellularLocation>
        <location evidence="1">Cytoplasm</location>
    </subcellularLocation>
</comment>
<sequence>MIYSLLVTAAPASGHASLTAARFARAVIGRGHQLRRVFFLDDGALNGLSSAVTPQDESSPLELWASLAGEHSVELVLCISSALKRGLLDAAESRRYERDAVTMHPAFELGGLGLLVDAIAHSDRLLSFGP</sequence>
<organism evidence="5 6">
    <name type="scientific">Kineobactrum salinum</name>
    <dbReference type="NCBI Taxonomy" id="2708301"/>
    <lineage>
        <taxon>Bacteria</taxon>
        <taxon>Pseudomonadati</taxon>
        <taxon>Pseudomonadota</taxon>
        <taxon>Gammaproteobacteria</taxon>
        <taxon>Cellvibrionales</taxon>
        <taxon>Halieaceae</taxon>
        <taxon>Kineobactrum</taxon>
    </lineage>
</organism>
<evidence type="ECO:0000256" key="1">
    <source>
        <dbReference type="ARBA" id="ARBA00004496"/>
    </source>
</evidence>
<dbReference type="InterPro" id="IPR027396">
    <property type="entry name" value="DsrEFH-like"/>
</dbReference>
<dbReference type="Proteomes" id="UP000477680">
    <property type="component" value="Chromosome"/>
</dbReference>
<protein>
    <submittedName>
        <fullName evidence="5">Sulfurtransferase complex subunit TusD</fullName>
    </submittedName>
</protein>
<dbReference type="Pfam" id="PF02635">
    <property type="entry name" value="DsrE"/>
    <property type="match status" value="1"/>
</dbReference>
<dbReference type="Gene3D" id="3.40.1260.10">
    <property type="entry name" value="DsrEFH-like"/>
    <property type="match status" value="1"/>
</dbReference>
<evidence type="ECO:0000313" key="5">
    <source>
        <dbReference type="EMBL" id="QIB67387.1"/>
    </source>
</evidence>
<dbReference type="NCBIfam" id="TIGR03012">
    <property type="entry name" value="sulf_tusD_dsrE"/>
    <property type="match status" value="1"/>
</dbReference>
<dbReference type="GO" id="GO:0002143">
    <property type="term" value="P:tRNA wobble position uridine thiolation"/>
    <property type="evidence" value="ECO:0007669"/>
    <property type="project" value="TreeGrafter"/>
</dbReference>
<dbReference type="InterPro" id="IPR017463">
    <property type="entry name" value="Sulphur_relay_TusD/DsrE"/>
</dbReference>
<keyword evidence="3" id="KW-0963">Cytoplasm</keyword>
<dbReference type="GO" id="GO:0016783">
    <property type="term" value="F:sulfurtransferase activity"/>
    <property type="evidence" value="ECO:0007669"/>
    <property type="project" value="InterPro"/>
</dbReference>
<evidence type="ECO:0000313" key="6">
    <source>
        <dbReference type="Proteomes" id="UP000477680"/>
    </source>
</evidence>
<dbReference type="PANTHER" id="PTHR34874">
    <property type="entry name" value="PROTEIN YCHN"/>
    <property type="match status" value="1"/>
</dbReference>
<gene>
    <name evidence="5" type="primary">tusD</name>
    <name evidence="5" type="ORF">G3T16_20315</name>
</gene>
<keyword evidence="4 5" id="KW-0808">Transferase</keyword>
<dbReference type="InterPro" id="IPR003787">
    <property type="entry name" value="Sulphur_relay_DsrE/F-like"/>
</dbReference>
<dbReference type="AlphaFoldDB" id="A0A6C0U8K2"/>
<comment type="similarity">
    <text evidence="2">Belongs to the DsrE/TusD family.</text>
</comment>
<evidence type="ECO:0000256" key="4">
    <source>
        <dbReference type="ARBA" id="ARBA00022679"/>
    </source>
</evidence>
<dbReference type="SUPFAM" id="SSF75169">
    <property type="entry name" value="DsrEFH-like"/>
    <property type="match status" value="1"/>
</dbReference>
<name>A0A6C0U8K2_9GAMM</name>
<proteinExistence type="inferred from homology"/>
<dbReference type="GO" id="GO:1990228">
    <property type="term" value="C:sulfurtransferase complex"/>
    <property type="evidence" value="ECO:0007669"/>
    <property type="project" value="TreeGrafter"/>
</dbReference>
<reference evidence="5 6" key="1">
    <citation type="submission" date="2020-02" db="EMBL/GenBank/DDBJ databases">
        <title>Genome sequencing for Kineobactrum sp. M2.</title>
        <authorList>
            <person name="Park S.-J."/>
        </authorList>
    </citation>
    <scope>NUCLEOTIDE SEQUENCE [LARGE SCALE GENOMIC DNA]</scope>
    <source>
        <strain evidence="5 6">M2</strain>
    </source>
</reference>
<evidence type="ECO:0000256" key="2">
    <source>
        <dbReference type="ARBA" id="ARBA00007067"/>
    </source>
</evidence>
<dbReference type="GO" id="GO:0097163">
    <property type="term" value="F:sulfur carrier activity"/>
    <property type="evidence" value="ECO:0007669"/>
    <property type="project" value="TreeGrafter"/>
</dbReference>
<dbReference type="KEGG" id="kim:G3T16_20315"/>
<dbReference type="NCBIfam" id="NF001237">
    <property type="entry name" value="PRK00207.1"/>
    <property type="match status" value="1"/>
</dbReference>
<dbReference type="EMBL" id="CP048711">
    <property type="protein sequence ID" value="QIB67387.1"/>
    <property type="molecule type" value="Genomic_DNA"/>
</dbReference>
<keyword evidence="6" id="KW-1185">Reference proteome</keyword>
<accession>A0A6C0U8K2</accession>
<evidence type="ECO:0000256" key="3">
    <source>
        <dbReference type="ARBA" id="ARBA00022490"/>
    </source>
</evidence>
<dbReference type="PANTHER" id="PTHR34874:SF3">
    <property type="entry name" value="SULFURTRANSFERASE TUSD"/>
    <property type="match status" value="1"/>
</dbReference>
<dbReference type="RefSeq" id="WP_163496814.1">
    <property type="nucleotide sequence ID" value="NZ_CP048711.1"/>
</dbReference>